<dbReference type="FunFam" id="3.40.50.300:FF:000392">
    <property type="entry name" value="Zinc import ATP-binding protein ZnuC"/>
    <property type="match status" value="1"/>
</dbReference>
<dbReference type="EMBL" id="CP069195">
    <property type="protein sequence ID" value="QRG82076.1"/>
    <property type="molecule type" value="Genomic_DNA"/>
</dbReference>
<gene>
    <name evidence="11" type="primary">znuC</name>
    <name evidence="11" type="ORF">JOS67_10735</name>
</gene>
<keyword evidence="8" id="KW-0406">Ion transport</keyword>
<accession>A0AA92LQZ6</accession>
<keyword evidence="3" id="KW-0547">Nucleotide-binding</keyword>
<keyword evidence="9" id="KW-0472">Membrane</keyword>
<dbReference type="InterPro" id="IPR003439">
    <property type="entry name" value="ABC_transporter-like_ATP-bd"/>
</dbReference>
<protein>
    <submittedName>
        <fullName evidence="11">Zinc ABC transporter ATP-binding protein ZnuC</fullName>
    </submittedName>
</protein>
<dbReference type="Gene3D" id="3.40.50.300">
    <property type="entry name" value="P-loop containing nucleotide triphosphate hydrolases"/>
    <property type="match status" value="1"/>
</dbReference>
<dbReference type="NCBIfam" id="NF007090">
    <property type="entry name" value="PRK09544.1"/>
    <property type="match status" value="1"/>
</dbReference>
<dbReference type="PANTHER" id="PTHR42734:SF9">
    <property type="entry name" value="ZINC IMPORT ATP-BINDING PROTEIN ZNUC"/>
    <property type="match status" value="1"/>
</dbReference>
<dbReference type="Proteomes" id="UP000596337">
    <property type="component" value="Chromosome 1"/>
</dbReference>
<keyword evidence="7" id="KW-1278">Translocase</keyword>
<evidence type="ECO:0000256" key="9">
    <source>
        <dbReference type="ARBA" id="ARBA00023136"/>
    </source>
</evidence>
<evidence type="ECO:0000313" key="11">
    <source>
        <dbReference type="EMBL" id="QRG82076.1"/>
    </source>
</evidence>
<evidence type="ECO:0000256" key="7">
    <source>
        <dbReference type="ARBA" id="ARBA00022967"/>
    </source>
</evidence>
<dbReference type="InterPro" id="IPR003593">
    <property type="entry name" value="AAA+_ATPase"/>
</dbReference>
<feature type="compositionally biased region" description="Basic residues" evidence="10">
    <location>
        <begin position="253"/>
        <end position="262"/>
    </location>
</feature>
<keyword evidence="1" id="KW-0813">Transport</keyword>
<dbReference type="SMART" id="SM00382">
    <property type="entry name" value="AAA"/>
    <property type="match status" value="1"/>
</dbReference>
<dbReference type="Pfam" id="PF00005">
    <property type="entry name" value="ABC_tran"/>
    <property type="match status" value="1"/>
</dbReference>
<dbReference type="AlphaFoldDB" id="A0AA92LQZ6"/>
<dbReference type="RefSeq" id="WP_139060339.1">
    <property type="nucleotide sequence ID" value="NZ_CAJDZE010000010.1"/>
</dbReference>
<evidence type="ECO:0000256" key="1">
    <source>
        <dbReference type="ARBA" id="ARBA00022448"/>
    </source>
</evidence>
<evidence type="ECO:0000256" key="5">
    <source>
        <dbReference type="ARBA" id="ARBA00022840"/>
    </source>
</evidence>
<dbReference type="GO" id="GO:0006829">
    <property type="term" value="P:zinc ion transport"/>
    <property type="evidence" value="ECO:0007669"/>
    <property type="project" value="UniProtKB-KW"/>
</dbReference>
<keyword evidence="6" id="KW-0864">Zinc transport</keyword>
<evidence type="ECO:0000256" key="8">
    <source>
        <dbReference type="ARBA" id="ARBA00023065"/>
    </source>
</evidence>
<dbReference type="GO" id="GO:0005524">
    <property type="term" value="F:ATP binding"/>
    <property type="evidence" value="ECO:0007669"/>
    <property type="project" value="UniProtKB-KW"/>
</dbReference>
<dbReference type="SUPFAM" id="SSF52540">
    <property type="entry name" value="P-loop containing nucleoside triphosphate hydrolases"/>
    <property type="match status" value="1"/>
</dbReference>
<evidence type="ECO:0000256" key="4">
    <source>
        <dbReference type="ARBA" id="ARBA00022833"/>
    </source>
</evidence>
<dbReference type="InterPro" id="IPR027417">
    <property type="entry name" value="P-loop_NTPase"/>
</dbReference>
<dbReference type="GO" id="GO:0016887">
    <property type="term" value="F:ATP hydrolysis activity"/>
    <property type="evidence" value="ECO:0007669"/>
    <property type="project" value="InterPro"/>
</dbReference>
<dbReference type="InterPro" id="IPR050153">
    <property type="entry name" value="Metal_Ion_Import_ABC"/>
</dbReference>
<keyword evidence="2" id="KW-1003">Cell membrane</keyword>
<evidence type="ECO:0000256" key="6">
    <source>
        <dbReference type="ARBA" id="ARBA00022906"/>
    </source>
</evidence>
<organism evidence="11 12">
    <name type="scientific">Vibrio diabolicus</name>
    <dbReference type="NCBI Taxonomy" id="50719"/>
    <lineage>
        <taxon>Bacteria</taxon>
        <taxon>Pseudomonadati</taxon>
        <taxon>Pseudomonadota</taxon>
        <taxon>Gammaproteobacteria</taxon>
        <taxon>Vibrionales</taxon>
        <taxon>Vibrionaceae</taxon>
        <taxon>Vibrio</taxon>
        <taxon>Vibrio diabolicus subgroup</taxon>
    </lineage>
</organism>
<proteinExistence type="predicted"/>
<name>A0AA92LQZ6_9VIBR</name>
<dbReference type="PROSITE" id="PS50893">
    <property type="entry name" value="ABC_TRANSPORTER_2"/>
    <property type="match status" value="1"/>
</dbReference>
<feature type="region of interest" description="Disordered" evidence="10">
    <location>
        <begin position="236"/>
        <end position="262"/>
    </location>
</feature>
<evidence type="ECO:0000256" key="3">
    <source>
        <dbReference type="ARBA" id="ARBA00022741"/>
    </source>
</evidence>
<evidence type="ECO:0000256" key="2">
    <source>
        <dbReference type="ARBA" id="ARBA00022475"/>
    </source>
</evidence>
<evidence type="ECO:0000256" key="10">
    <source>
        <dbReference type="SAM" id="MobiDB-lite"/>
    </source>
</evidence>
<dbReference type="GO" id="GO:0010043">
    <property type="term" value="P:response to zinc ion"/>
    <property type="evidence" value="ECO:0007669"/>
    <property type="project" value="TreeGrafter"/>
</dbReference>
<keyword evidence="4" id="KW-0862">Zinc</keyword>
<dbReference type="PANTHER" id="PTHR42734">
    <property type="entry name" value="METAL TRANSPORT SYSTEM ATP-BINDING PROTEIN TM_0124-RELATED"/>
    <property type="match status" value="1"/>
</dbReference>
<evidence type="ECO:0000313" key="12">
    <source>
        <dbReference type="Proteomes" id="UP000596337"/>
    </source>
</evidence>
<reference evidence="11 12" key="1">
    <citation type="submission" date="2021-01" db="EMBL/GenBank/DDBJ databases">
        <title>Characterization of a novel blaVMB-2- harboring plasmid in Vibrio diabolicus.</title>
        <authorList>
            <person name="Liu M."/>
        </authorList>
    </citation>
    <scope>NUCLEOTIDE SEQUENCE [LARGE SCALE GENOMIC DNA]</scope>
    <source>
        <strain evidence="11 12">SLV18</strain>
    </source>
</reference>
<keyword evidence="5 11" id="KW-0067">ATP-binding</keyword>
<sequence length="262" mass="29116">MSSLVHLEHLCVEFDGRRVLDNISMELQKGKITTLIGPNGAGKSTLVKVILGLQKPTSGKLSRQRKLKIGYVPQKLKLNDSLPLNVTRFLNLAGKYSKQECIDALRLVGAEHLISSNMHRLSGGENQRVLLARALLQRPELLVLDEPAQGVDIQGQIDLYDLIESIRHRFDCGVFMVSHDLHLVMAKTDDVICLHHHVCCSGSPATITQHPSYIALFGNAARESLAFYHHDHEHHHHDLSGTPVTGDATSCSNHKHGHHHHD</sequence>